<feature type="domain" description="HTH merR-type" evidence="1">
    <location>
        <begin position="7"/>
        <end position="76"/>
    </location>
</feature>
<dbReference type="InterPro" id="IPR003759">
    <property type="entry name" value="Cbl-bd_cap"/>
</dbReference>
<dbReference type="Gene3D" id="1.10.1660.10">
    <property type="match status" value="1"/>
</dbReference>
<dbReference type="InterPro" id="IPR036594">
    <property type="entry name" value="Meth_synthase_dom"/>
</dbReference>
<comment type="caution">
    <text evidence="2">The sequence shown here is derived from an EMBL/GenBank/DDBJ whole genome shotgun (WGS) entry which is preliminary data.</text>
</comment>
<reference evidence="2 3" key="1">
    <citation type="submission" date="2018-06" db="EMBL/GenBank/DDBJ databases">
        <title>The draft genome sequence of Crocinitomix sp. SM1701.</title>
        <authorList>
            <person name="Zhang X."/>
        </authorList>
    </citation>
    <scope>NUCLEOTIDE SEQUENCE [LARGE SCALE GENOMIC DNA]</scope>
    <source>
        <strain evidence="2 3">SM1701</strain>
    </source>
</reference>
<dbReference type="Pfam" id="PF13411">
    <property type="entry name" value="MerR_1"/>
    <property type="match status" value="1"/>
</dbReference>
<dbReference type="RefSeq" id="WP_111061803.1">
    <property type="nucleotide sequence ID" value="NZ_JBHUCU010000007.1"/>
</dbReference>
<evidence type="ECO:0000313" key="3">
    <source>
        <dbReference type="Proteomes" id="UP000249248"/>
    </source>
</evidence>
<proteinExistence type="predicted"/>
<dbReference type="Pfam" id="PF02607">
    <property type="entry name" value="B12-binding_2"/>
    <property type="match status" value="1"/>
</dbReference>
<dbReference type="SUPFAM" id="SSF46955">
    <property type="entry name" value="Putative DNA-binding domain"/>
    <property type="match status" value="1"/>
</dbReference>
<dbReference type="GO" id="GO:0003677">
    <property type="term" value="F:DNA binding"/>
    <property type="evidence" value="ECO:0007669"/>
    <property type="project" value="InterPro"/>
</dbReference>
<dbReference type="Gene3D" id="1.10.1240.10">
    <property type="entry name" value="Methionine synthase domain"/>
    <property type="match status" value="1"/>
</dbReference>
<dbReference type="Proteomes" id="UP000249248">
    <property type="component" value="Unassembled WGS sequence"/>
</dbReference>
<dbReference type="InterPro" id="IPR000551">
    <property type="entry name" value="MerR-type_HTH_dom"/>
</dbReference>
<dbReference type="Gene3D" id="3.40.50.280">
    <property type="entry name" value="Cobalamin-binding domain"/>
    <property type="match status" value="1"/>
</dbReference>
<dbReference type="InterPro" id="IPR009061">
    <property type="entry name" value="DNA-bd_dom_put_sf"/>
</dbReference>
<sequence>MTFIQESFSIKDLENLSGIKAHTIRIWEQRYHLLKPIRSETNIRNYPLSELRKLLNISILKNSNYKISKIAELSEEEINSAIAALPSNQSQYFQIKINALIVAMLELNKHKFNAVFKDCTESHSFYDTFLKVFIPLFEKIGLMWQSNVIQPANEYFISNLVRQKLYAAIDNESIDITAKVDELFVILLPLNEIHDMGALFINYQLIAKKKNVIYLGPNISIESLTILNEIEKEKLTYIMHWTVCPPDKEISHYLNQFEQILTPNDRLIIAGRKTGKIKNAQNMPTNFHFLNKMDELNKFL</sequence>
<organism evidence="2 3">
    <name type="scientific">Putridiphycobacter roseus</name>
    <dbReference type="NCBI Taxonomy" id="2219161"/>
    <lineage>
        <taxon>Bacteria</taxon>
        <taxon>Pseudomonadati</taxon>
        <taxon>Bacteroidota</taxon>
        <taxon>Flavobacteriia</taxon>
        <taxon>Flavobacteriales</taxon>
        <taxon>Crocinitomicaceae</taxon>
        <taxon>Putridiphycobacter</taxon>
    </lineage>
</organism>
<dbReference type="CDD" id="cd01104">
    <property type="entry name" value="HTH_MlrA-CarA"/>
    <property type="match status" value="1"/>
</dbReference>
<accession>A0A2W1N706</accession>
<evidence type="ECO:0000313" key="2">
    <source>
        <dbReference type="EMBL" id="PZE18901.1"/>
    </source>
</evidence>
<protein>
    <submittedName>
        <fullName evidence="2">MerR family transcriptional regulator</fullName>
    </submittedName>
</protein>
<dbReference type="AlphaFoldDB" id="A0A2W1N706"/>
<keyword evidence="3" id="KW-1185">Reference proteome</keyword>
<gene>
    <name evidence="2" type="ORF">DNU06_03475</name>
</gene>
<evidence type="ECO:0000259" key="1">
    <source>
        <dbReference type="PROSITE" id="PS50937"/>
    </source>
</evidence>
<dbReference type="EMBL" id="QKSB01000001">
    <property type="protein sequence ID" value="PZE18901.1"/>
    <property type="molecule type" value="Genomic_DNA"/>
</dbReference>
<dbReference type="GO" id="GO:0006355">
    <property type="term" value="P:regulation of DNA-templated transcription"/>
    <property type="evidence" value="ECO:0007669"/>
    <property type="project" value="InterPro"/>
</dbReference>
<dbReference type="OrthoDB" id="9800334at2"/>
<dbReference type="PROSITE" id="PS50937">
    <property type="entry name" value="HTH_MERR_2"/>
    <property type="match status" value="1"/>
</dbReference>
<name>A0A2W1N706_9FLAO</name>
<dbReference type="SMART" id="SM00422">
    <property type="entry name" value="HTH_MERR"/>
    <property type="match status" value="1"/>
</dbReference>